<comment type="caution">
    <text evidence="1">The sequence shown here is derived from an EMBL/GenBank/DDBJ whole genome shotgun (WGS) entry which is preliminary data.</text>
</comment>
<reference evidence="1" key="1">
    <citation type="submission" date="2021-03" db="EMBL/GenBank/DDBJ databases">
        <title>Draft genome sequence of rust myrtle Austropuccinia psidii MF-1, a brazilian biotype.</title>
        <authorList>
            <person name="Quecine M.C."/>
            <person name="Pachon D.M.R."/>
            <person name="Bonatelli M.L."/>
            <person name="Correr F.H."/>
            <person name="Franceschini L.M."/>
            <person name="Leite T.F."/>
            <person name="Margarido G.R.A."/>
            <person name="Almeida C.A."/>
            <person name="Ferrarezi J.A."/>
            <person name="Labate C.A."/>
        </authorList>
    </citation>
    <scope>NUCLEOTIDE SEQUENCE</scope>
    <source>
        <strain evidence="1">MF-1</strain>
    </source>
</reference>
<accession>A0A9Q3IKN2</accession>
<evidence type="ECO:0000313" key="2">
    <source>
        <dbReference type="Proteomes" id="UP000765509"/>
    </source>
</evidence>
<evidence type="ECO:0000313" key="1">
    <source>
        <dbReference type="EMBL" id="MBW0544733.1"/>
    </source>
</evidence>
<protein>
    <submittedName>
        <fullName evidence="1">Uncharacterized protein</fullName>
    </submittedName>
</protein>
<keyword evidence="2" id="KW-1185">Reference proteome</keyword>
<dbReference type="Proteomes" id="UP000765509">
    <property type="component" value="Unassembled WGS sequence"/>
</dbReference>
<proteinExistence type="predicted"/>
<name>A0A9Q3IKN2_9BASI</name>
<gene>
    <name evidence="1" type="ORF">O181_084448</name>
</gene>
<organism evidence="1 2">
    <name type="scientific">Austropuccinia psidii MF-1</name>
    <dbReference type="NCBI Taxonomy" id="1389203"/>
    <lineage>
        <taxon>Eukaryota</taxon>
        <taxon>Fungi</taxon>
        <taxon>Dikarya</taxon>
        <taxon>Basidiomycota</taxon>
        <taxon>Pucciniomycotina</taxon>
        <taxon>Pucciniomycetes</taxon>
        <taxon>Pucciniales</taxon>
        <taxon>Sphaerophragmiaceae</taxon>
        <taxon>Austropuccinia</taxon>
    </lineage>
</organism>
<dbReference type="EMBL" id="AVOT02049564">
    <property type="protein sequence ID" value="MBW0544733.1"/>
    <property type="molecule type" value="Genomic_DNA"/>
</dbReference>
<sequence length="129" mass="14255">MQNLALGKPPGNANNSLCLSRLPKLHMQILTLVQVPDNSNSSLHRGILLTSLTVPYASAGSQCFTCKSLHCAGSQKFEQFIMPVQASNNSHANPYACTGSLHFTQTSFHLYRFLKIQKIPYTWAASQQF</sequence>
<dbReference type="AlphaFoldDB" id="A0A9Q3IKN2"/>